<proteinExistence type="predicted"/>
<reference evidence="2" key="1">
    <citation type="submission" date="2021-10" db="EMBL/GenBank/DDBJ databases">
        <title>Marinomonas pontica sp. nov., isolated from the Black Sea.</title>
        <authorList>
            <person name="Zhao L.-H."/>
            <person name="Xue J.-H."/>
        </authorList>
    </citation>
    <scope>NUCLEOTIDE SEQUENCE</scope>
    <source>
        <strain evidence="2">E8</strain>
    </source>
</reference>
<sequence>MKIKLKSIYIICIILASAVLVKDIFIEQNKTIKPTNIEKNKNFSSSNDLFSFYIDVYPPESKIMVMNIKPKYRQGMLLPKGSYDIKISKQGYYNKRLWIQHKDNLPHVIKLEKRGNYE</sequence>
<organism evidence="2 3">
    <name type="scientific">Marinomonas algarum</name>
    <dbReference type="NCBI Taxonomy" id="2883105"/>
    <lineage>
        <taxon>Bacteria</taxon>
        <taxon>Pseudomonadati</taxon>
        <taxon>Pseudomonadota</taxon>
        <taxon>Gammaproteobacteria</taxon>
        <taxon>Oceanospirillales</taxon>
        <taxon>Oceanospirillaceae</taxon>
        <taxon>Marinomonas</taxon>
    </lineage>
</organism>
<feature type="transmembrane region" description="Helical" evidence="1">
    <location>
        <begin position="7"/>
        <end position="26"/>
    </location>
</feature>
<evidence type="ECO:0000256" key="1">
    <source>
        <dbReference type="SAM" id="Phobius"/>
    </source>
</evidence>
<keyword evidence="3" id="KW-1185">Reference proteome</keyword>
<keyword evidence="1" id="KW-1133">Transmembrane helix</keyword>
<evidence type="ECO:0008006" key="4">
    <source>
        <dbReference type="Google" id="ProtNLM"/>
    </source>
</evidence>
<dbReference type="AlphaFoldDB" id="A0A9X1LDI9"/>
<dbReference type="RefSeq" id="WP_226754946.1">
    <property type="nucleotide sequence ID" value="NZ_JAJATW010000019.1"/>
</dbReference>
<evidence type="ECO:0000313" key="2">
    <source>
        <dbReference type="EMBL" id="MCB5162597.1"/>
    </source>
</evidence>
<keyword evidence="1" id="KW-0812">Transmembrane</keyword>
<gene>
    <name evidence="2" type="ORF">LG368_11895</name>
</gene>
<name>A0A9X1LDI9_9GAMM</name>
<evidence type="ECO:0000313" key="3">
    <source>
        <dbReference type="Proteomes" id="UP001139095"/>
    </source>
</evidence>
<protein>
    <recommendedName>
        <fullName evidence="4">PEGA domain-containing protein</fullName>
    </recommendedName>
</protein>
<accession>A0A9X1LDI9</accession>
<dbReference type="Proteomes" id="UP001139095">
    <property type="component" value="Unassembled WGS sequence"/>
</dbReference>
<keyword evidence="1" id="KW-0472">Membrane</keyword>
<dbReference type="EMBL" id="JAJATW010000019">
    <property type="protein sequence ID" value="MCB5162597.1"/>
    <property type="molecule type" value="Genomic_DNA"/>
</dbReference>
<comment type="caution">
    <text evidence="2">The sequence shown here is derived from an EMBL/GenBank/DDBJ whole genome shotgun (WGS) entry which is preliminary data.</text>
</comment>